<dbReference type="Gene3D" id="3.80.10.10">
    <property type="entry name" value="Ribonuclease Inhibitor"/>
    <property type="match status" value="6"/>
</dbReference>
<name>A0AA86TM62_9EUKA</name>
<dbReference type="Proteomes" id="UP001642409">
    <property type="component" value="Unassembled WGS sequence"/>
</dbReference>
<dbReference type="EMBL" id="CAXDID020000314">
    <property type="protein sequence ID" value="CAL6075539.1"/>
    <property type="molecule type" value="Genomic_DNA"/>
</dbReference>
<protein>
    <submittedName>
        <fullName evidence="3">Uncharacterized protein</fullName>
    </submittedName>
</protein>
<dbReference type="PANTHER" id="PTHR46652">
    <property type="entry name" value="LEUCINE-RICH REPEAT AND IQ DOMAIN-CONTAINING PROTEIN 1-RELATED"/>
    <property type="match status" value="1"/>
</dbReference>
<dbReference type="EMBL" id="CATOUU010000224">
    <property type="protein sequence ID" value="CAI9921490.1"/>
    <property type="molecule type" value="Genomic_DNA"/>
</dbReference>
<dbReference type="PANTHER" id="PTHR46652:SF3">
    <property type="entry name" value="LEUCINE-RICH REPEAT-CONTAINING PROTEIN 9"/>
    <property type="match status" value="1"/>
</dbReference>
<keyword evidence="5" id="KW-1185">Reference proteome</keyword>
<gene>
    <name evidence="4" type="ORF">HINF_LOCUS57256</name>
    <name evidence="3" type="ORF">HINF_LOCUS9135</name>
</gene>
<dbReference type="PROSITE" id="PS51450">
    <property type="entry name" value="LRR"/>
    <property type="match status" value="14"/>
</dbReference>
<reference evidence="4 5" key="2">
    <citation type="submission" date="2024-07" db="EMBL/GenBank/DDBJ databases">
        <authorList>
            <person name="Akdeniz Z."/>
        </authorList>
    </citation>
    <scope>NUCLEOTIDE SEQUENCE [LARGE SCALE GENOMIC DNA]</scope>
</reference>
<reference evidence="3" key="1">
    <citation type="submission" date="2023-06" db="EMBL/GenBank/DDBJ databases">
        <authorList>
            <person name="Kurt Z."/>
        </authorList>
    </citation>
    <scope>NUCLEOTIDE SEQUENCE</scope>
</reference>
<comment type="caution">
    <text evidence="3">The sequence shown here is derived from an EMBL/GenBank/DDBJ whole genome shotgun (WGS) entry which is preliminary data.</text>
</comment>
<evidence type="ECO:0000256" key="1">
    <source>
        <dbReference type="ARBA" id="ARBA00022614"/>
    </source>
</evidence>
<dbReference type="InterPro" id="IPR032675">
    <property type="entry name" value="LRR_dom_sf"/>
</dbReference>
<evidence type="ECO:0000313" key="4">
    <source>
        <dbReference type="EMBL" id="CAL6075539.1"/>
    </source>
</evidence>
<dbReference type="InterPro" id="IPR003591">
    <property type="entry name" value="Leu-rich_rpt_typical-subtyp"/>
</dbReference>
<evidence type="ECO:0000313" key="5">
    <source>
        <dbReference type="Proteomes" id="UP001642409"/>
    </source>
</evidence>
<evidence type="ECO:0000256" key="2">
    <source>
        <dbReference type="ARBA" id="ARBA00022737"/>
    </source>
</evidence>
<sequence length="1451" mass="168434">MKGILPSNSVQKSIPKSKMYQMKEENNFVNKNIAQMEIIYERIDHSEEIQQQYNKDVRNKNIENSIRSNCNITKNTKYTNQDTKDATIFEADNVTIEQVDKIPTCAVLIKMVSCSLCSCKGLDFHQSITHLDLSRNYLEELSGIENISGLEYANFSCNFITDISVLARKNKLKSLNISNNMIFKLETVSSLPSLQDFEYANNYILNHKPVITHTNFRPCWGSQQKVISLEQCMEILDLTEEEATLLLSEAENNQKWEYILQMIIKYREHIKIDNDGVILSINNDKLLVSQIFINYLKVSKLQVNKCNNINLKEGHQNLRHLFVSNSKIQSLQGIQNFKLKTLVLRNNGLNRLPNELSLISELTNLRSLNIAQNGLEDLSWLKLNQLESLDVSENRVKDVSALAEFKDLKNLDISFNLVENVEALRDLVQIEQLNISHNKVNNINCLNKLGNLAYFNITCNSIIYVAVCLSMKQLIDLRTDQNIICDIDKLTQHLNNSASWVTIQNNPTDIDIKRYFDCNDDEIQIKRNQLLNLKQQTIYYPMMILRYKSKVVNDSLEISNDNDLKSISFSDLLKIINTLKISTCPNIKFDPHASLVQSLIVHNCQLNNIVNLEQMTQLVSLDLSNNNLRFIAEIGELAGLKKLVLANNFIANLENLEVNLENLKSLEYLDFQYNKLLSIKIILSLPKLVIAMLEGNMIQDIEYIRRHQNYTQQWDTPQKIPIAEDYQYYLGSNSNTIQVEDKMKQVYLEKYRLEMSNKYNQLINKDGDLTIHNDQLIQDLGFLDKRNKFIQKDVNYLIIQSCFNVEISNLPRNLLILAVSNCNLFKLNGLDMIKNLVKVNLSSNKLQQVCELQNLVYIQELNLNDNLIGNINCLHKLINIQTFEIKNNKLFDVNVVQFWDDISKLVINNNFINEFITLFNHNNYSPDWISSQLHPQTSDINSYLGKDATLEEIDTILAKYNFSQQIKNKKKVDQYLIQKYKNQIQKSQNKINITNDNEITDLNIFNQYIKLYNCQDLILINCKNIKFDFICRVTTLHLTNSGLSKIDGIQKMLQLNELNLDQNNLENVSVLSSLIKLYKLTISNNKIFDLSCLQTLRNLEYLDISQNMLLEVNFVIQLKQLYTLLAHGNMIYHLEIVKQHKNYNNWVVQQNLCTHKDIIKRFGKDQIQAEIQKQQAFKNTAYDINMIQQYENNVKQHQITIYKVSQNVTDELYFQLSSLNNNNENYCEIYKNNFIIQCTNQNLDMIQNIIDKSNKKLQVSSAPHLFLNISTDDELIGLGFTNQFNLQTLFIIYSVNVQFTEKVDVKILKVIDCELKNINGLQNWDQLLELDLSRNQLTQYDIQILGNMSNLTNLTLSQNYIDCIKPLQKLINLIALQINTNNITNIDSLKQLTKLTILNLSQNRISSIESLRSLTKLYDVDLRDNLITHYSPVSKHPNYKKYALDNLKQRK</sequence>
<dbReference type="SMART" id="SM00365">
    <property type="entry name" value="LRR_SD22"/>
    <property type="match status" value="14"/>
</dbReference>
<keyword evidence="1" id="KW-0433">Leucine-rich repeat</keyword>
<keyword evidence="2" id="KW-0677">Repeat</keyword>
<organism evidence="3">
    <name type="scientific">Hexamita inflata</name>
    <dbReference type="NCBI Taxonomy" id="28002"/>
    <lineage>
        <taxon>Eukaryota</taxon>
        <taxon>Metamonada</taxon>
        <taxon>Diplomonadida</taxon>
        <taxon>Hexamitidae</taxon>
        <taxon>Hexamitinae</taxon>
        <taxon>Hexamita</taxon>
    </lineage>
</organism>
<dbReference type="SMART" id="SM00369">
    <property type="entry name" value="LRR_TYP"/>
    <property type="match status" value="8"/>
</dbReference>
<proteinExistence type="predicted"/>
<dbReference type="SUPFAM" id="SSF52058">
    <property type="entry name" value="L domain-like"/>
    <property type="match status" value="3"/>
</dbReference>
<dbReference type="InterPro" id="IPR001611">
    <property type="entry name" value="Leu-rich_rpt"/>
</dbReference>
<accession>A0AA86TM62</accession>
<dbReference type="InterPro" id="IPR050836">
    <property type="entry name" value="SDS22/Internalin_LRR"/>
</dbReference>
<evidence type="ECO:0000313" key="3">
    <source>
        <dbReference type="EMBL" id="CAI9921490.1"/>
    </source>
</evidence>